<dbReference type="InterPro" id="IPR025398">
    <property type="entry name" value="DUF4371"/>
</dbReference>
<dbReference type="Proteomes" id="UP000008672">
    <property type="component" value="Unassembled WGS sequence"/>
</dbReference>
<keyword evidence="3" id="KW-1185">Reference proteome</keyword>
<reference evidence="2" key="3">
    <citation type="submission" date="2025-09" db="UniProtKB">
        <authorList>
            <consortium name="Ensembl"/>
        </authorList>
    </citation>
    <scope>IDENTIFICATION</scope>
</reference>
<dbReference type="PANTHER" id="PTHR45749">
    <property type="match status" value="1"/>
</dbReference>
<dbReference type="EMBL" id="AFYH01046475">
    <property type="status" value="NOT_ANNOTATED_CDS"/>
    <property type="molecule type" value="Genomic_DNA"/>
</dbReference>
<dbReference type="PANTHER" id="PTHR45749:SF14">
    <property type="entry name" value="TTF-TYPE DOMAIN-CONTAINING PROTEIN"/>
    <property type="match status" value="1"/>
</dbReference>
<dbReference type="OMA" id="KHICEER"/>
<dbReference type="HOGENOM" id="CLU_006175_1_3_1"/>
<reference evidence="2" key="2">
    <citation type="submission" date="2025-08" db="UniProtKB">
        <authorList>
            <consortium name="Ensembl"/>
        </authorList>
    </citation>
    <scope>IDENTIFICATION</scope>
</reference>
<dbReference type="InParanoid" id="H3B199"/>
<accession>H3B199</accession>
<dbReference type="eggNOG" id="ENOG502QSU3">
    <property type="taxonomic scope" value="Eukaryota"/>
</dbReference>
<reference evidence="3" key="1">
    <citation type="submission" date="2011-08" db="EMBL/GenBank/DDBJ databases">
        <title>The draft genome of Latimeria chalumnae.</title>
        <authorList>
            <person name="Di Palma F."/>
            <person name="Alfoldi J."/>
            <person name="Johnson J."/>
            <person name="Berlin A."/>
            <person name="Gnerre S."/>
            <person name="Jaffe D."/>
            <person name="MacCallum I."/>
            <person name="Young S."/>
            <person name="Walker B.J."/>
            <person name="Lander E."/>
            <person name="Lindblad-Toh K."/>
        </authorList>
    </citation>
    <scope>NUCLEOTIDE SEQUENCE [LARGE SCALE GENOMIC DNA]</scope>
    <source>
        <strain evidence="3">Wild caught</strain>
    </source>
</reference>
<evidence type="ECO:0000313" key="2">
    <source>
        <dbReference type="Ensembl" id="ENSLACP00000015670.1"/>
    </source>
</evidence>
<name>H3B199_LATCH</name>
<dbReference type="GeneTree" id="ENSGT00940000162068"/>
<evidence type="ECO:0000313" key="3">
    <source>
        <dbReference type="Proteomes" id="UP000008672"/>
    </source>
</evidence>
<dbReference type="Pfam" id="PF14291">
    <property type="entry name" value="DUF4371"/>
    <property type="match status" value="1"/>
</dbReference>
<sequence length="325" mass="36846">WLSYDEPNDKVFCEICCSASKMYVPLPNTSIDKDSYMDFVQHGFTTWKKALERFSGHEKSNLHSAASRALATVEAGVNIVAACSQGKQKQMQEARRALLKVLSSLWYLTCQGLAIRGHVDEANLNQLLTLHANDVPELKPWLNRTTYKWISHDSINKMLSIIAQNVLCTLMKEIHEAVFYAIIVDETADSSIREQVSFCFHIVKEDLSVEEIFGFYTTSDTTAHTLFTILKDVLCQFYLPIDKCHRQCYDGAANVAGHWCGLQALLQAVFVHCLGYALNLVVQDVPQINMYRNFLSLIGDLINLIKVSPKHFAWFEKFQQGHSGE</sequence>
<dbReference type="STRING" id="7897.ENSLACP00000015670"/>
<proteinExistence type="predicted"/>
<organism evidence="2 3">
    <name type="scientific">Latimeria chalumnae</name>
    <name type="common">Coelacanth</name>
    <dbReference type="NCBI Taxonomy" id="7897"/>
    <lineage>
        <taxon>Eukaryota</taxon>
        <taxon>Metazoa</taxon>
        <taxon>Chordata</taxon>
        <taxon>Craniata</taxon>
        <taxon>Vertebrata</taxon>
        <taxon>Euteleostomi</taxon>
        <taxon>Coelacanthiformes</taxon>
        <taxon>Coelacanthidae</taxon>
        <taxon>Latimeria</taxon>
    </lineage>
</organism>
<dbReference type="AlphaFoldDB" id="H3B199"/>
<protein>
    <recommendedName>
        <fullName evidence="1">DUF4371 domain-containing protein</fullName>
    </recommendedName>
</protein>
<dbReference type="SUPFAM" id="SSF53098">
    <property type="entry name" value="Ribonuclease H-like"/>
    <property type="match status" value="1"/>
</dbReference>
<evidence type="ECO:0000259" key="1">
    <source>
        <dbReference type="Pfam" id="PF14291"/>
    </source>
</evidence>
<dbReference type="InterPro" id="IPR012337">
    <property type="entry name" value="RNaseH-like_sf"/>
</dbReference>
<dbReference type="Ensembl" id="ENSLACT00000015778.1">
    <property type="protein sequence ID" value="ENSLACP00000015670.1"/>
    <property type="gene ID" value="ENSLACG00000013795.1"/>
</dbReference>
<feature type="domain" description="DUF4371" evidence="1">
    <location>
        <begin position="39"/>
        <end position="260"/>
    </location>
</feature>